<dbReference type="PANTHER" id="PTHR10696">
    <property type="entry name" value="GAMMA-BUTYROBETAINE HYDROXYLASE-RELATED"/>
    <property type="match status" value="1"/>
</dbReference>
<dbReference type="FunFam" id="3.30.2020.30:FF:000002">
    <property type="entry name" value="Putative gamma-butyrobetaine dioxygenase"/>
    <property type="match status" value="1"/>
</dbReference>
<comment type="cofactor">
    <cofactor evidence="1">
        <name>Fe(2+)</name>
        <dbReference type="ChEBI" id="CHEBI:29033"/>
    </cofactor>
</comment>
<dbReference type="InterPro" id="IPR010376">
    <property type="entry name" value="GBBH-like_N"/>
</dbReference>
<gene>
    <name evidence="18" type="ORF">EC973_000639</name>
</gene>
<dbReference type="InterPro" id="IPR050411">
    <property type="entry name" value="AlphaKG_dependent_hydroxylases"/>
</dbReference>
<dbReference type="GO" id="GO:0045329">
    <property type="term" value="P:carnitine biosynthetic process"/>
    <property type="evidence" value="ECO:0007669"/>
    <property type="project" value="UniProtKB-UniPathway"/>
</dbReference>
<comment type="pathway">
    <text evidence="3">Amine and polyamine biosynthesis; carnitine biosynthesis.</text>
</comment>
<dbReference type="PANTHER" id="PTHR10696:SF51">
    <property type="entry name" value="TRIMETHYLLYSINE DIOXYGENASE, MITOCHONDRIAL"/>
    <property type="match status" value="1"/>
</dbReference>
<dbReference type="InterPro" id="IPR038492">
    <property type="entry name" value="GBBH-like_N_sf"/>
</dbReference>
<comment type="catalytic activity">
    <reaction evidence="15">
        <text>N(6),N(6),N(6)-trimethyl-L-lysine + 2-oxoglutarate + O2 = (3S)-3-hydroxy-N(6),N(6),N(6)-trimethyl-L-lysine + succinate + CO2</text>
        <dbReference type="Rhea" id="RHEA:14181"/>
        <dbReference type="ChEBI" id="CHEBI:15379"/>
        <dbReference type="ChEBI" id="CHEBI:16526"/>
        <dbReference type="ChEBI" id="CHEBI:16810"/>
        <dbReference type="ChEBI" id="CHEBI:30031"/>
        <dbReference type="ChEBI" id="CHEBI:58100"/>
        <dbReference type="ChEBI" id="CHEBI:141499"/>
        <dbReference type="EC" id="1.14.11.8"/>
    </reaction>
</comment>
<evidence type="ECO:0000256" key="15">
    <source>
        <dbReference type="ARBA" id="ARBA00049334"/>
    </source>
</evidence>
<dbReference type="EC" id="1.14.11.8" evidence="5"/>
<proteinExistence type="inferred from homology"/>
<comment type="function">
    <text evidence="14">Converts trimethyllysine (TML) into hydroxytrimethyllysine (HTML).</text>
</comment>
<sequence length="422" mass="48329">MKRLLRTCILSNSLGKRPFSFSSALLHKANARKRLQGTGAVPQRAGLANDKQVFVDWNARKTSVYHHFWLRDHCRCEKCYHPVTRQRLVDTFAIDRNIQPVSVEGTEEGLVVSWPDKHQSTYAWDWLHTHSYSPVLRTAEPLQSKRIQLWDASLNLPAVDHEAVMHTDQGLSDWLHNLEVYGIAFVEGVPATVEDTEKLARRLCFLRETHYSKGMWSFTADLAHADTAYTTLALGAHTDNTYFTEPSGLQMFHKLQFKGEGGDSLFVDGFHVAKQLKDISPEAYRTLSTTLVPTHSAGDENVLIVPTPRANPILNHGPDGELYQIRYNNDDRSTLDHLSSSQLEAFYDALFLWNKILKDVRNELWDPLPSGRIVIFDNWRVLHGRSAFTGHRQICGAYFPWDDYKSRSRTVRMTPEDKDRLL</sequence>
<dbReference type="GO" id="GO:0050353">
    <property type="term" value="F:trimethyllysine dioxygenase activity"/>
    <property type="evidence" value="ECO:0007669"/>
    <property type="project" value="UniProtKB-EC"/>
</dbReference>
<evidence type="ECO:0000256" key="8">
    <source>
        <dbReference type="ARBA" id="ARBA00022964"/>
    </source>
</evidence>
<evidence type="ECO:0000256" key="5">
    <source>
        <dbReference type="ARBA" id="ARBA00012267"/>
    </source>
</evidence>
<organism evidence="18 19">
    <name type="scientific">Apophysomyces ossiformis</name>
    <dbReference type="NCBI Taxonomy" id="679940"/>
    <lineage>
        <taxon>Eukaryota</taxon>
        <taxon>Fungi</taxon>
        <taxon>Fungi incertae sedis</taxon>
        <taxon>Mucoromycota</taxon>
        <taxon>Mucoromycotina</taxon>
        <taxon>Mucoromycetes</taxon>
        <taxon>Mucorales</taxon>
        <taxon>Mucorineae</taxon>
        <taxon>Mucoraceae</taxon>
        <taxon>Apophysomyces</taxon>
    </lineage>
</organism>
<evidence type="ECO:0000259" key="17">
    <source>
        <dbReference type="Pfam" id="PF06155"/>
    </source>
</evidence>
<dbReference type="CDD" id="cd00250">
    <property type="entry name" value="CAS_like"/>
    <property type="match status" value="1"/>
</dbReference>
<evidence type="ECO:0000256" key="4">
    <source>
        <dbReference type="ARBA" id="ARBA00008654"/>
    </source>
</evidence>
<evidence type="ECO:0000256" key="9">
    <source>
        <dbReference type="ARBA" id="ARBA00023002"/>
    </source>
</evidence>
<dbReference type="Proteomes" id="UP000605846">
    <property type="component" value="Unassembled WGS sequence"/>
</dbReference>
<dbReference type="GO" id="GO:0005506">
    <property type="term" value="F:iron ion binding"/>
    <property type="evidence" value="ECO:0007669"/>
    <property type="project" value="InterPro"/>
</dbReference>
<name>A0A8H7BUN3_9FUNG</name>
<keyword evidence="9" id="KW-0560">Oxidoreductase</keyword>
<dbReference type="SUPFAM" id="SSF51197">
    <property type="entry name" value="Clavaminate synthase-like"/>
    <property type="match status" value="1"/>
</dbReference>
<dbReference type="InterPro" id="IPR003819">
    <property type="entry name" value="TauD/TfdA-like"/>
</dbReference>
<evidence type="ECO:0000256" key="14">
    <source>
        <dbReference type="ARBA" id="ARBA00046008"/>
    </source>
</evidence>
<dbReference type="InterPro" id="IPR042098">
    <property type="entry name" value="TauD-like_sf"/>
</dbReference>
<evidence type="ECO:0000256" key="10">
    <source>
        <dbReference type="ARBA" id="ARBA00023004"/>
    </source>
</evidence>
<dbReference type="AlphaFoldDB" id="A0A8H7BUN3"/>
<evidence type="ECO:0000256" key="7">
    <source>
        <dbReference type="ARBA" id="ARBA00022873"/>
    </source>
</evidence>
<evidence type="ECO:0000256" key="2">
    <source>
        <dbReference type="ARBA" id="ARBA00001961"/>
    </source>
</evidence>
<keyword evidence="7" id="KW-0124">Carnitine biosynthesis</keyword>
<dbReference type="Pfam" id="PF02668">
    <property type="entry name" value="TauD"/>
    <property type="match status" value="1"/>
</dbReference>
<keyword evidence="19" id="KW-1185">Reference proteome</keyword>
<keyword evidence="8" id="KW-0223">Dioxygenase</keyword>
<keyword evidence="10" id="KW-0408">Iron</keyword>
<evidence type="ECO:0000256" key="13">
    <source>
        <dbReference type="ARBA" id="ARBA00032283"/>
    </source>
</evidence>
<evidence type="ECO:0000256" key="11">
    <source>
        <dbReference type="ARBA" id="ARBA00030363"/>
    </source>
</evidence>
<dbReference type="Gene3D" id="3.30.2020.30">
    <property type="match status" value="1"/>
</dbReference>
<dbReference type="Pfam" id="PF06155">
    <property type="entry name" value="GBBH-like_N"/>
    <property type="match status" value="1"/>
</dbReference>
<evidence type="ECO:0000256" key="3">
    <source>
        <dbReference type="ARBA" id="ARBA00005022"/>
    </source>
</evidence>
<accession>A0A8H7BUN3</accession>
<comment type="cofactor">
    <cofactor evidence="2">
        <name>L-ascorbate</name>
        <dbReference type="ChEBI" id="CHEBI:38290"/>
    </cofactor>
</comment>
<dbReference type="FunFam" id="3.60.130.10:FF:000001">
    <property type="entry name" value="Trimethyllysine dioxygenase, mitochondrial"/>
    <property type="match status" value="1"/>
</dbReference>
<dbReference type="EMBL" id="JABAYA010000011">
    <property type="protein sequence ID" value="KAF7731223.1"/>
    <property type="molecule type" value="Genomic_DNA"/>
</dbReference>
<evidence type="ECO:0000256" key="12">
    <source>
        <dbReference type="ARBA" id="ARBA00031778"/>
    </source>
</evidence>
<keyword evidence="6" id="KW-0479">Metal-binding</keyword>
<reference evidence="18" key="1">
    <citation type="submission" date="2020-01" db="EMBL/GenBank/DDBJ databases">
        <title>Genome Sequencing of Three Apophysomyces-Like Fungal Strains Confirms a Novel Fungal Genus in the Mucoromycota with divergent Burkholderia-like Endosymbiotic Bacteria.</title>
        <authorList>
            <person name="Stajich J.E."/>
            <person name="Macias A.M."/>
            <person name="Carter-House D."/>
            <person name="Lovett B."/>
            <person name="Kasson L.R."/>
            <person name="Berry K."/>
            <person name="Grigoriev I."/>
            <person name="Chang Y."/>
            <person name="Spatafora J."/>
            <person name="Kasson M.T."/>
        </authorList>
    </citation>
    <scope>NUCLEOTIDE SEQUENCE</scope>
    <source>
        <strain evidence="18">NRRL A-21654</strain>
    </source>
</reference>
<evidence type="ECO:0000256" key="1">
    <source>
        <dbReference type="ARBA" id="ARBA00001954"/>
    </source>
</evidence>
<dbReference type="InterPro" id="IPR012776">
    <property type="entry name" value="Trimethyllysine_dOase"/>
</dbReference>
<feature type="domain" description="TauD/TfdA-like" evidence="16">
    <location>
        <begin position="158"/>
        <end position="398"/>
    </location>
</feature>
<evidence type="ECO:0000313" key="19">
    <source>
        <dbReference type="Proteomes" id="UP000605846"/>
    </source>
</evidence>
<evidence type="ECO:0000259" key="16">
    <source>
        <dbReference type="Pfam" id="PF02668"/>
    </source>
</evidence>
<dbReference type="Gene3D" id="3.60.130.10">
    <property type="entry name" value="Clavaminate synthase-like"/>
    <property type="match status" value="1"/>
</dbReference>
<comment type="caution">
    <text evidence="18">The sequence shown here is derived from an EMBL/GenBank/DDBJ whole genome shotgun (WGS) entry which is preliminary data.</text>
</comment>
<comment type="similarity">
    <text evidence="4">Belongs to the gamma-BBH/TMLD family.</text>
</comment>
<dbReference type="OrthoDB" id="408743at2759"/>
<dbReference type="GO" id="GO:0005739">
    <property type="term" value="C:mitochondrion"/>
    <property type="evidence" value="ECO:0007669"/>
    <property type="project" value="TreeGrafter"/>
</dbReference>
<dbReference type="NCBIfam" id="TIGR02410">
    <property type="entry name" value="carnitine_TMLD"/>
    <property type="match status" value="1"/>
</dbReference>
<dbReference type="UniPathway" id="UPA00118"/>
<protein>
    <recommendedName>
        <fullName evidence="5">trimethyllysine dioxygenase</fullName>
        <ecNumber evidence="5">1.14.11.8</ecNumber>
    </recommendedName>
    <alternativeName>
        <fullName evidence="12">Epsilon-trimethyllysine 2-oxoglutarate dioxygenase</fullName>
    </alternativeName>
    <alternativeName>
        <fullName evidence="11">TML hydroxylase</fullName>
    </alternativeName>
    <alternativeName>
        <fullName evidence="13">TML-alpha-ketoglutarate dioxygenase</fullName>
    </alternativeName>
</protein>
<evidence type="ECO:0000256" key="6">
    <source>
        <dbReference type="ARBA" id="ARBA00022723"/>
    </source>
</evidence>
<evidence type="ECO:0000313" key="18">
    <source>
        <dbReference type="EMBL" id="KAF7731223.1"/>
    </source>
</evidence>
<feature type="domain" description="Gamma-butyrobetaine hydroxylase-like N-terminal" evidence="17">
    <location>
        <begin position="49"/>
        <end position="128"/>
    </location>
</feature>